<dbReference type="Proteomes" id="UP000762676">
    <property type="component" value="Unassembled WGS sequence"/>
</dbReference>
<reference evidence="7 8" key="1">
    <citation type="journal article" date="2021" name="Elife">
        <title>Chloroplast acquisition without the gene transfer in kleptoplastic sea slugs, Plakobranchus ocellatus.</title>
        <authorList>
            <person name="Maeda T."/>
            <person name="Takahashi S."/>
            <person name="Yoshida T."/>
            <person name="Shimamura S."/>
            <person name="Takaki Y."/>
            <person name="Nagai Y."/>
            <person name="Toyoda A."/>
            <person name="Suzuki Y."/>
            <person name="Arimoto A."/>
            <person name="Ishii H."/>
            <person name="Satoh N."/>
            <person name="Nishiyama T."/>
            <person name="Hasebe M."/>
            <person name="Maruyama T."/>
            <person name="Minagawa J."/>
            <person name="Obokata J."/>
            <person name="Shigenobu S."/>
        </authorList>
    </citation>
    <scope>NUCLEOTIDE SEQUENCE [LARGE SCALE GENOMIC DNA]</scope>
</reference>
<evidence type="ECO:0000256" key="1">
    <source>
        <dbReference type="ARBA" id="ARBA00004141"/>
    </source>
</evidence>
<dbReference type="PANTHER" id="PTHR11814">
    <property type="entry name" value="SULFATE TRANSPORTER"/>
    <property type="match status" value="1"/>
</dbReference>
<feature type="transmembrane region" description="Helical" evidence="5">
    <location>
        <begin position="209"/>
        <end position="229"/>
    </location>
</feature>
<dbReference type="AlphaFoldDB" id="A0AAV4FWY0"/>
<dbReference type="InterPro" id="IPR011547">
    <property type="entry name" value="SLC26A/SulP_dom"/>
</dbReference>
<name>A0AAV4FWY0_9GAST</name>
<dbReference type="InterPro" id="IPR001902">
    <property type="entry name" value="SLC26A/SulP_fam"/>
</dbReference>
<organism evidence="7 8">
    <name type="scientific">Elysia marginata</name>
    <dbReference type="NCBI Taxonomy" id="1093978"/>
    <lineage>
        <taxon>Eukaryota</taxon>
        <taxon>Metazoa</taxon>
        <taxon>Spiralia</taxon>
        <taxon>Lophotrochozoa</taxon>
        <taxon>Mollusca</taxon>
        <taxon>Gastropoda</taxon>
        <taxon>Heterobranchia</taxon>
        <taxon>Euthyneura</taxon>
        <taxon>Panpulmonata</taxon>
        <taxon>Sacoglossa</taxon>
        <taxon>Placobranchoidea</taxon>
        <taxon>Plakobranchidae</taxon>
        <taxon>Elysia</taxon>
    </lineage>
</organism>
<feature type="transmembrane region" description="Helical" evidence="5">
    <location>
        <begin position="380"/>
        <end position="399"/>
    </location>
</feature>
<dbReference type="InterPro" id="IPR018045">
    <property type="entry name" value="S04_transporter_CS"/>
</dbReference>
<keyword evidence="4 5" id="KW-0472">Membrane</keyword>
<dbReference type="Pfam" id="PF00916">
    <property type="entry name" value="Sulfate_transp"/>
    <property type="match status" value="1"/>
</dbReference>
<protein>
    <submittedName>
        <fullName evidence="7">Solute carrier family 26 member 6-like</fullName>
    </submittedName>
</protein>
<evidence type="ECO:0000256" key="4">
    <source>
        <dbReference type="ARBA" id="ARBA00023136"/>
    </source>
</evidence>
<keyword evidence="8" id="KW-1185">Reference proteome</keyword>
<gene>
    <name evidence="7" type="ORF">ElyMa_000518000</name>
</gene>
<sequence length="661" mass="72615">MHSMSIFQAAVDDGDRERRSSIIKKSAQKLKDTLSCCACSGESWRKYLTRLFPFTRILDGYSALYDLPCDVIAGLTVGIMHIPQGMAYALLTQLPPVYGLYTSFFPVLVYFFFGTSKHVSVGTFAVVSLMVGAVVDKGHVAWQRKELQGAMLDIQSGHNISHRLDEASTLEPGHLDTADATGGHDNVSAGIWETIFRTRHLSELEEIKVGYAMAVTFTVGLLQVFLGMMRLGFLTTFLSDPLISGFTTGAAIHVFSSQVKSAFGIKVQRFSGPLKLLFSYKDFFSKLMETNIVTVTATIVAIMFLVAIREGINNNKTFKKKLRGVPVPGELMVIIAGTILSQHFSLHKEHDVEVIGHIPKGFPVASVTFMQYVPDVIGESFAICVTSFAISFAIAKILADKHGYVVDPNQELTAYGVSNILGSTCSSFCSSASLSRSMVQDGVGGKTQIVSLFSSILVVIVLLALGPLFEFLPNSILAAIIIVSLKGLFKQFGELKRLWRVSKIDFRGLDSSVGSGLDPWPRGRGFEPQPSTVRAPTGWVGVSIIPYHCLLGKLPDADIYVDLKVHREASPLPGIKIFQFQAPLYFANMEHFKRAMVAATGVDPLYLRRLQEQLKDTDMALRHDQVSQSGNISMVLHVMHYLLREDAFVGGKLQDLVPLNN</sequence>
<dbReference type="EMBL" id="BMAT01001001">
    <property type="protein sequence ID" value="GFR77833.1"/>
    <property type="molecule type" value="Genomic_DNA"/>
</dbReference>
<evidence type="ECO:0000256" key="2">
    <source>
        <dbReference type="ARBA" id="ARBA00022692"/>
    </source>
</evidence>
<evidence type="ECO:0000259" key="6">
    <source>
        <dbReference type="Pfam" id="PF00916"/>
    </source>
</evidence>
<accession>A0AAV4FWY0</accession>
<feature type="transmembrane region" description="Helical" evidence="5">
    <location>
        <begin position="292"/>
        <end position="312"/>
    </location>
</feature>
<evidence type="ECO:0000256" key="3">
    <source>
        <dbReference type="ARBA" id="ARBA00022989"/>
    </source>
</evidence>
<dbReference type="InterPro" id="IPR036513">
    <property type="entry name" value="STAS_dom_sf"/>
</dbReference>
<comment type="subcellular location">
    <subcellularLocation>
        <location evidence="1">Membrane</location>
        <topology evidence="1">Multi-pass membrane protein</topology>
    </subcellularLocation>
</comment>
<keyword evidence="3 5" id="KW-1133">Transmembrane helix</keyword>
<evidence type="ECO:0000313" key="7">
    <source>
        <dbReference type="EMBL" id="GFR77833.1"/>
    </source>
</evidence>
<feature type="transmembrane region" description="Helical" evidence="5">
    <location>
        <begin position="443"/>
        <end position="465"/>
    </location>
</feature>
<comment type="caution">
    <text evidence="7">The sequence shown here is derived from an EMBL/GenBank/DDBJ whole genome shotgun (WGS) entry which is preliminary data.</text>
</comment>
<evidence type="ECO:0000313" key="8">
    <source>
        <dbReference type="Proteomes" id="UP000762676"/>
    </source>
</evidence>
<feature type="domain" description="SLC26A/SulP transporter" evidence="6">
    <location>
        <begin position="70"/>
        <end position="506"/>
    </location>
</feature>
<evidence type="ECO:0000256" key="5">
    <source>
        <dbReference type="SAM" id="Phobius"/>
    </source>
</evidence>
<feature type="transmembrane region" description="Helical" evidence="5">
    <location>
        <begin position="88"/>
        <end position="113"/>
    </location>
</feature>
<proteinExistence type="predicted"/>
<dbReference type="GO" id="GO:0008271">
    <property type="term" value="F:secondary active sulfate transmembrane transporter activity"/>
    <property type="evidence" value="ECO:0007669"/>
    <property type="project" value="InterPro"/>
</dbReference>
<keyword evidence="2 5" id="KW-0812">Transmembrane</keyword>
<feature type="transmembrane region" description="Helical" evidence="5">
    <location>
        <begin position="324"/>
        <end position="344"/>
    </location>
</feature>
<dbReference type="PROSITE" id="PS01130">
    <property type="entry name" value="SLC26A"/>
    <property type="match status" value="1"/>
</dbReference>
<dbReference type="Gene3D" id="3.30.750.24">
    <property type="entry name" value="STAS domain"/>
    <property type="match status" value="1"/>
</dbReference>
<dbReference type="GO" id="GO:0016020">
    <property type="term" value="C:membrane"/>
    <property type="evidence" value="ECO:0007669"/>
    <property type="project" value="UniProtKB-SubCell"/>
</dbReference>